<dbReference type="PANTHER" id="PTHR10276:SF3">
    <property type="entry name" value="CORE-BINDING FACTOR SUBUNIT BETA"/>
    <property type="match status" value="1"/>
</dbReference>
<protein>
    <recommendedName>
        <fullName evidence="6">Protein big brother</fullName>
    </recommendedName>
</protein>
<dbReference type="EMBL" id="VCGU01000459">
    <property type="protein sequence ID" value="TRY61347.1"/>
    <property type="molecule type" value="Genomic_DNA"/>
</dbReference>
<dbReference type="OrthoDB" id="10026505at2759"/>
<dbReference type="GO" id="GO:0016513">
    <property type="term" value="C:core-binding factor complex"/>
    <property type="evidence" value="ECO:0007669"/>
    <property type="project" value="TreeGrafter"/>
</dbReference>
<keyword evidence="5" id="KW-1185">Reference proteome</keyword>
<accession>A0A553N7C9</accession>
<dbReference type="OMA" id="YAEISMV"/>
<dbReference type="Proteomes" id="UP000318571">
    <property type="component" value="Chromosome 8"/>
</dbReference>
<comment type="caution">
    <text evidence="4">The sequence shown here is derived from an EMBL/GenBank/DDBJ whole genome shotgun (WGS) entry which is preliminary data.</text>
</comment>
<proteinExistence type="inferred from homology"/>
<dbReference type="GO" id="GO:0003713">
    <property type="term" value="F:transcription coactivator activity"/>
    <property type="evidence" value="ECO:0007669"/>
    <property type="project" value="InterPro"/>
</dbReference>
<dbReference type="Gene3D" id="2.40.250.10">
    <property type="entry name" value="Core binding factor, beta subunit"/>
    <property type="match status" value="1"/>
</dbReference>
<dbReference type="STRING" id="6832.A0A553N7C9"/>
<dbReference type="Pfam" id="PF02312">
    <property type="entry name" value="CBF_beta"/>
    <property type="match status" value="1"/>
</dbReference>
<dbReference type="GO" id="GO:0006357">
    <property type="term" value="P:regulation of transcription by RNA polymerase II"/>
    <property type="evidence" value="ECO:0007669"/>
    <property type="project" value="TreeGrafter"/>
</dbReference>
<dbReference type="GO" id="GO:0043565">
    <property type="term" value="F:sequence-specific DNA binding"/>
    <property type="evidence" value="ECO:0007669"/>
    <property type="project" value="TreeGrafter"/>
</dbReference>
<evidence type="ECO:0000313" key="5">
    <source>
        <dbReference type="Proteomes" id="UP000318571"/>
    </source>
</evidence>
<evidence type="ECO:0000256" key="1">
    <source>
        <dbReference type="ARBA" id="ARBA00004123"/>
    </source>
</evidence>
<evidence type="ECO:0000256" key="2">
    <source>
        <dbReference type="ARBA" id="ARBA00023242"/>
    </source>
</evidence>
<sequence length="213" mass="24367">MMIPYNHGYEGNLAVRTPSGGGHHSAAVYSSSLEKVHKSPRIFFKMPRVVPNQRERFEKEEIFKKNTKDQEVRYTPYRERPMHERQTKFQQGLREGHVEVSLSGTGLVLILTWNPIHSTSAGSSSSTLAPSPFGDLSNQGCDFHKEPGKVHIRASLILNGVCVQWRGWIALDRLEGAGKLEFDEEMAQAEDRYLQQQIDYYNHRLKDLDNNNK</sequence>
<reference evidence="4 5" key="1">
    <citation type="journal article" date="2018" name="Nat. Ecol. Evol.">
        <title>Genomic signatures of mitonuclear coevolution across populations of Tigriopus californicus.</title>
        <authorList>
            <person name="Barreto F.S."/>
            <person name="Watson E.T."/>
            <person name="Lima T.G."/>
            <person name="Willett C.S."/>
            <person name="Edmands S."/>
            <person name="Li W."/>
            <person name="Burton R.S."/>
        </authorList>
    </citation>
    <scope>NUCLEOTIDE SEQUENCE [LARGE SCALE GENOMIC DNA]</scope>
    <source>
        <strain evidence="4 5">San Diego</strain>
    </source>
</reference>
<comment type="subcellular location">
    <subcellularLocation>
        <location evidence="1">Nucleus</location>
    </subcellularLocation>
</comment>
<evidence type="ECO:0000313" key="4">
    <source>
        <dbReference type="EMBL" id="TRY61347.1"/>
    </source>
</evidence>
<evidence type="ECO:0008006" key="6">
    <source>
        <dbReference type="Google" id="ProtNLM"/>
    </source>
</evidence>
<gene>
    <name evidence="4" type="ORF">TCAL_12130</name>
</gene>
<dbReference type="InterPro" id="IPR036552">
    <property type="entry name" value="CBF_bsu_sf"/>
</dbReference>
<dbReference type="PANTHER" id="PTHR10276">
    <property type="entry name" value="CORE-BINDING FACTOR, BETA SUBUNIT"/>
    <property type="match status" value="1"/>
</dbReference>
<evidence type="ECO:0000256" key="3">
    <source>
        <dbReference type="ARBA" id="ARBA00025734"/>
    </source>
</evidence>
<comment type="similarity">
    <text evidence="3">Belongs to the CBF-beta family.</text>
</comment>
<dbReference type="AlphaFoldDB" id="A0A553N7C9"/>
<dbReference type="SUPFAM" id="SSF50723">
    <property type="entry name" value="Core binding factor beta, CBF"/>
    <property type="match status" value="1"/>
</dbReference>
<name>A0A553N7C9_TIGCA</name>
<keyword evidence="2" id="KW-0539">Nucleus</keyword>
<organism evidence="4 5">
    <name type="scientific">Tigriopus californicus</name>
    <name type="common">Marine copepod</name>
    <dbReference type="NCBI Taxonomy" id="6832"/>
    <lineage>
        <taxon>Eukaryota</taxon>
        <taxon>Metazoa</taxon>
        <taxon>Ecdysozoa</taxon>
        <taxon>Arthropoda</taxon>
        <taxon>Crustacea</taxon>
        <taxon>Multicrustacea</taxon>
        <taxon>Hexanauplia</taxon>
        <taxon>Copepoda</taxon>
        <taxon>Harpacticoida</taxon>
        <taxon>Harpacticidae</taxon>
        <taxon>Tigriopus</taxon>
    </lineage>
</organism>
<dbReference type="InterPro" id="IPR003417">
    <property type="entry name" value="CBF_beta"/>
</dbReference>